<gene>
    <name evidence="4" type="primary">argA</name>
    <name evidence="4" type="ORF">RSDT_0317</name>
</gene>
<dbReference type="KEGG" id="dtr:RSDT_0317"/>
<dbReference type="GO" id="GO:0005737">
    <property type="term" value="C:cytoplasm"/>
    <property type="evidence" value="ECO:0007669"/>
    <property type="project" value="InterPro"/>
</dbReference>
<keyword evidence="5" id="KW-1185">Reference proteome</keyword>
<dbReference type="PROSITE" id="PS51186">
    <property type="entry name" value="GNAT"/>
    <property type="match status" value="1"/>
</dbReference>
<dbReference type="PANTHER" id="PTHR30602:SF12">
    <property type="entry name" value="AMINO-ACID ACETYLTRANSFERASE NAGS1, CHLOROPLASTIC-RELATED"/>
    <property type="match status" value="1"/>
</dbReference>
<dbReference type="InterPro" id="IPR000182">
    <property type="entry name" value="GNAT_dom"/>
</dbReference>
<dbReference type="Proteomes" id="UP000242645">
    <property type="component" value="Chromosome"/>
</dbReference>
<evidence type="ECO:0000313" key="5">
    <source>
        <dbReference type="Proteomes" id="UP000242645"/>
    </source>
</evidence>
<dbReference type="InterPro" id="IPR016181">
    <property type="entry name" value="Acyl_CoA_acyltransferase"/>
</dbReference>
<dbReference type="Gene3D" id="3.40.630.30">
    <property type="match status" value="1"/>
</dbReference>
<dbReference type="OrthoDB" id="9793138at2"/>
<keyword evidence="1 4" id="KW-0808">Transferase</keyword>
<keyword evidence="2" id="KW-0012">Acyltransferase</keyword>
<dbReference type="InterPro" id="IPR010167">
    <property type="entry name" value="NH2A_AcTrfase"/>
</dbReference>
<proteinExistence type="predicted"/>
<dbReference type="SUPFAM" id="SSF55729">
    <property type="entry name" value="Acyl-CoA N-acyltransferases (Nat)"/>
    <property type="match status" value="1"/>
</dbReference>
<dbReference type="Pfam" id="PF00583">
    <property type="entry name" value="Acetyltransf_1"/>
    <property type="match status" value="1"/>
</dbReference>
<reference evidence="4 5" key="1">
    <citation type="journal article" date="2017" name="ISME J.">
        <title>Genome of 'Ca. Desulfovibrio trichonymphae', an H2-oxidizing bacterium in a tripartite symbiotic system within a protist cell in the termite gut.</title>
        <authorList>
            <person name="Kuwahara H."/>
            <person name="Yuki M."/>
            <person name="Izawa K."/>
            <person name="Ohkuma M."/>
            <person name="Hongoh Y."/>
        </authorList>
    </citation>
    <scope>NUCLEOTIDE SEQUENCE [LARGE SCALE GENOMIC DNA]</scope>
    <source>
        <strain evidence="4 5">Rs-N31</strain>
    </source>
</reference>
<dbReference type="CDD" id="cd04301">
    <property type="entry name" value="NAT_SF"/>
    <property type="match status" value="1"/>
</dbReference>
<protein>
    <submittedName>
        <fullName evidence="4">Amino-acid N-acetyltransferase</fullName>
    </submittedName>
</protein>
<evidence type="ECO:0000256" key="1">
    <source>
        <dbReference type="ARBA" id="ARBA00022679"/>
    </source>
</evidence>
<sequence length="171" mass="19165">MMEHFITRKAHQDDVKAMHGLLLRCAQKGLLLPRALSYLYGHIRNFYVAESGNGELAACCALAPVWEDLGEICSLVVKDEHLRKGLGRRLVDACVSECRELHLKKIFALTYQETFFTRLGFSVVEKSVLPQKIWADCVNCPKYPDCDEIAVLLDVSASGGETRTLLPGLRE</sequence>
<dbReference type="NCBIfam" id="NF005840">
    <property type="entry name" value="PRK07757.1"/>
    <property type="match status" value="1"/>
</dbReference>
<organism evidence="4 5">
    <name type="scientific">Candidatus Desulfovibrio trichonymphae</name>
    <dbReference type="NCBI Taxonomy" id="1725232"/>
    <lineage>
        <taxon>Bacteria</taxon>
        <taxon>Pseudomonadati</taxon>
        <taxon>Thermodesulfobacteriota</taxon>
        <taxon>Desulfovibrionia</taxon>
        <taxon>Desulfovibrionales</taxon>
        <taxon>Desulfovibrionaceae</taxon>
        <taxon>Desulfovibrio</taxon>
    </lineage>
</organism>
<evidence type="ECO:0000313" key="4">
    <source>
        <dbReference type="EMBL" id="BAV91829.1"/>
    </source>
</evidence>
<feature type="domain" description="N-acetyltransferase" evidence="3">
    <location>
        <begin position="5"/>
        <end position="147"/>
    </location>
</feature>
<dbReference type="GO" id="GO:0006526">
    <property type="term" value="P:L-arginine biosynthetic process"/>
    <property type="evidence" value="ECO:0007669"/>
    <property type="project" value="InterPro"/>
</dbReference>
<accession>A0A1J1DT38</accession>
<evidence type="ECO:0000256" key="2">
    <source>
        <dbReference type="ARBA" id="ARBA00023315"/>
    </source>
</evidence>
<evidence type="ECO:0000259" key="3">
    <source>
        <dbReference type="PROSITE" id="PS51186"/>
    </source>
</evidence>
<dbReference type="GO" id="GO:0004042">
    <property type="term" value="F:L-glutamate N-acetyltransferase activity"/>
    <property type="evidence" value="ECO:0007669"/>
    <property type="project" value="InterPro"/>
</dbReference>
<dbReference type="EMBL" id="AP017368">
    <property type="protein sequence ID" value="BAV91829.1"/>
    <property type="molecule type" value="Genomic_DNA"/>
</dbReference>
<dbReference type="AlphaFoldDB" id="A0A1J1DT38"/>
<dbReference type="PANTHER" id="PTHR30602">
    <property type="entry name" value="AMINO-ACID ACETYLTRANSFERASE"/>
    <property type="match status" value="1"/>
</dbReference>
<name>A0A1J1DT38_9BACT</name>